<comment type="caution">
    <text evidence="1">The sequence shown here is derived from an EMBL/GenBank/DDBJ whole genome shotgun (WGS) entry which is preliminary data.</text>
</comment>
<reference evidence="1" key="1">
    <citation type="thesis" date="2021" institute="BYU ScholarsArchive" country="Provo, UT, USA">
        <title>Applications of and Algorithms for Genome Assembly and Genomic Analyses with an Emphasis on Marine Teleosts.</title>
        <authorList>
            <person name="Pickett B.D."/>
        </authorList>
    </citation>
    <scope>NUCLEOTIDE SEQUENCE</scope>
    <source>
        <strain evidence="1">HI-2016</strain>
    </source>
</reference>
<proteinExistence type="predicted"/>
<dbReference type="AlphaFoldDB" id="A0A8T2MRL1"/>
<organism evidence="1 2">
    <name type="scientific">Albula glossodonta</name>
    <name type="common">roundjaw bonefish</name>
    <dbReference type="NCBI Taxonomy" id="121402"/>
    <lineage>
        <taxon>Eukaryota</taxon>
        <taxon>Metazoa</taxon>
        <taxon>Chordata</taxon>
        <taxon>Craniata</taxon>
        <taxon>Vertebrata</taxon>
        <taxon>Euteleostomi</taxon>
        <taxon>Actinopterygii</taxon>
        <taxon>Neopterygii</taxon>
        <taxon>Teleostei</taxon>
        <taxon>Albuliformes</taxon>
        <taxon>Albulidae</taxon>
        <taxon>Albula</taxon>
    </lineage>
</organism>
<gene>
    <name evidence="1" type="ORF">JZ751_026015</name>
</gene>
<evidence type="ECO:0000313" key="1">
    <source>
        <dbReference type="EMBL" id="KAG9330253.1"/>
    </source>
</evidence>
<sequence>MTMLRGLRNLSFEMMHRIPAVCSCLYQQLRRLCPGKGHEDAALGTVIKASSSGCTKNARDCLVLRSPGGGSKTLWICRKDAKRQVRNLQLQKGHMTERAGANMASHRRYEDVASPSLHQVCDVDEDRPGNAGS</sequence>
<keyword evidence="2" id="KW-1185">Reference proteome</keyword>
<evidence type="ECO:0000313" key="2">
    <source>
        <dbReference type="Proteomes" id="UP000824540"/>
    </source>
</evidence>
<dbReference type="EMBL" id="JAFBMS010000682">
    <property type="protein sequence ID" value="KAG9330253.1"/>
    <property type="molecule type" value="Genomic_DNA"/>
</dbReference>
<dbReference type="Proteomes" id="UP000824540">
    <property type="component" value="Unassembled WGS sequence"/>
</dbReference>
<protein>
    <submittedName>
        <fullName evidence="1">Uncharacterized protein</fullName>
    </submittedName>
</protein>
<accession>A0A8T2MRL1</accession>
<name>A0A8T2MRL1_9TELE</name>